<dbReference type="CDD" id="cd23418">
    <property type="entry name" value="beta-trefoil_Ricin_XLN-like"/>
    <property type="match status" value="1"/>
</dbReference>
<dbReference type="Gene3D" id="2.60.120.260">
    <property type="entry name" value="Galactose-binding domain-like"/>
    <property type="match status" value="1"/>
</dbReference>
<dbReference type="Gene3D" id="2.80.10.50">
    <property type="match status" value="1"/>
</dbReference>
<dbReference type="PROSITE" id="PS50231">
    <property type="entry name" value="RICIN_B_LECTIN"/>
    <property type="match status" value="1"/>
</dbReference>
<keyword evidence="3 6" id="KW-0378">Hydrolase</keyword>
<name>A0A505DIZ9_9ACTN</name>
<dbReference type="SUPFAM" id="SSF51011">
    <property type="entry name" value="Glycosyl hydrolase domain"/>
    <property type="match status" value="1"/>
</dbReference>
<dbReference type="CDD" id="cd04081">
    <property type="entry name" value="CBM35_galactosidase-like"/>
    <property type="match status" value="1"/>
</dbReference>
<dbReference type="Gene3D" id="3.20.20.70">
    <property type="entry name" value="Aldolase class I"/>
    <property type="match status" value="1"/>
</dbReference>
<dbReference type="PRINTS" id="PR00740">
    <property type="entry name" value="GLHYDRLASE27"/>
</dbReference>
<dbReference type="PANTHER" id="PTHR11452">
    <property type="entry name" value="ALPHA-GALACTOSIDASE/ALPHA-N-ACETYLGALACTOSAMINIDASE"/>
    <property type="match status" value="1"/>
</dbReference>
<keyword evidence="4 6" id="KW-1015">Disulfide bond</keyword>
<evidence type="ECO:0000256" key="1">
    <source>
        <dbReference type="ARBA" id="ARBA00009743"/>
    </source>
</evidence>
<dbReference type="Gene3D" id="2.60.40.1180">
    <property type="entry name" value="Golgi alpha-mannosidase II"/>
    <property type="match status" value="1"/>
</dbReference>
<reference evidence="8 9" key="1">
    <citation type="submission" date="2019-06" db="EMBL/GenBank/DDBJ databases">
        <title>Streptomyces sporangiiformans sp. nov., a novel actinomycete isolated from soil in Mount Song.</title>
        <authorList>
            <person name="Han L."/>
        </authorList>
    </citation>
    <scope>NUCLEOTIDE SEQUENCE [LARGE SCALE GENOMIC DNA]</scope>
    <source>
        <strain evidence="8 9">NEAU-SSA 1</strain>
    </source>
</reference>
<proteinExistence type="inferred from homology"/>
<dbReference type="InterPro" id="IPR041233">
    <property type="entry name" value="Melibiase_C"/>
</dbReference>
<dbReference type="InterPro" id="IPR000772">
    <property type="entry name" value="Ricin_B_lectin"/>
</dbReference>
<dbReference type="OrthoDB" id="9807519at2"/>
<dbReference type="SMART" id="SM00458">
    <property type="entry name" value="RICIN"/>
    <property type="match status" value="1"/>
</dbReference>
<accession>A0A505DIZ9</accession>
<dbReference type="Proteomes" id="UP000317378">
    <property type="component" value="Unassembled WGS sequence"/>
</dbReference>
<dbReference type="AlphaFoldDB" id="A0A505DIZ9"/>
<dbReference type="GO" id="GO:0030246">
    <property type="term" value="F:carbohydrate binding"/>
    <property type="evidence" value="ECO:0007669"/>
    <property type="project" value="InterPro"/>
</dbReference>
<keyword evidence="5 6" id="KW-0326">Glycosidase</keyword>
<evidence type="ECO:0000256" key="4">
    <source>
        <dbReference type="ARBA" id="ARBA00023157"/>
    </source>
</evidence>
<dbReference type="EMBL" id="VCHX02000177">
    <property type="protein sequence ID" value="TPQ18309.1"/>
    <property type="molecule type" value="Genomic_DNA"/>
</dbReference>
<dbReference type="InterPro" id="IPR035992">
    <property type="entry name" value="Ricin_B-like_lectins"/>
</dbReference>
<dbReference type="SUPFAM" id="SSF50370">
    <property type="entry name" value="Ricin B-like lectins"/>
    <property type="match status" value="1"/>
</dbReference>
<comment type="caution">
    <text evidence="8">The sequence shown here is derived from an EMBL/GenBank/DDBJ whole genome shotgun (WGS) entry which is preliminary data.</text>
</comment>
<dbReference type="InterPro" id="IPR002241">
    <property type="entry name" value="Glyco_hydro_27"/>
</dbReference>
<evidence type="ECO:0000313" key="9">
    <source>
        <dbReference type="Proteomes" id="UP000317378"/>
    </source>
</evidence>
<dbReference type="InterPro" id="IPR013780">
    <property type="entry name" value="Glyco_hydro_b"/>
</dbReference>
<evidence type="ECO:0000256" key="6">
    <source>
        <dbReference type="RuleBase" id="RU361168"/>
    </source>
</evidence>
<evidence type="ECO:0000313" key="8">
    <source>
        <dbReference type="EMBL" id="TPQ18309.1"/>
    </source>
</evidence>
<protein>
    <recommendedName>
        <fullName evidence="6">Alpha-galactosidase</fullName>
        <ecNumber evidence="6">3.2.1.22</ecNumber>
    </recommendedName>
    <alternativeName>
        <fullName evidence="6">Melibiase</fullName>
    </alternativeName>
</protein>
<keyword evidence="2" id="KW-0732">Signal</keyword>
<dbReference type="InterPro" id="IPR017853">
    <property type="entry name" value="GH"/>
</dbReference>
<dbReference type="InterPro" id="IPR055240">
    <property type="entry name" value="CBM13-like"/>
</dbReference>
<evidence type="ECO:0000259" key="7">
    <source>
        <dbReference type="PROSITE" id="PS51175"/>
    </source>
</evidence>
<dbReference type="GO" id="GO:0005975">
    <property type="term" value="P:carbohydrate metabolic process"/>
    <property type="evidence" value="ECO:0007669"/>
    <property type="project" value="InterPro"/>
</dbReference>
<organism evidence="8 9">
    <name type="scientific">Streptomyces sporangiiformans</name>
    <dbReference type="NCBI Taxonomy" id="2315329"/>
    <lineage>
        <taxon>Bacteria</taxon>
        <taxon>Bacillati</taxon>
        <taxon>Actinomycetota</taxon>
        <taxon>Actinomycetes</taxon>
        <taxon>Kitasatosporales</taxon>
        <taxon>Streptomycetaceae</taxon>
        <taxon>Streptomyces</taxon>
    </lineage>
</organism>
<keyword evidence="9" id="KW-1185">Reference proteome</keyword>
<dbReference type="PANTHER" id="PTHR11452:SF75">
    <property type="entry name" value="ALPHA-GALACTOSIDASE MEL1"/>
    <property type="match status" value="1"/>
</dbReference>
<dbReference type="Pfam" id="PF00652">
    <property type="entry name" value="Ricin_B_lectin"/>
    <property type="match status" value="1"/>
</dbReference>
<evidence type="ECO:0000256" key="2">
    <source>
        <dbReference type="ARBA" id="ARBA00022729"/>
    </source>
</evidence>
<comment type="catalytic activity">
    <reaction evidence="6">
        <text>Hydrolysis of terminal, non-reducing alpha-D-galactose residues in alpha-D-galactosides, including galactose oligosaccharides, galactomannans and galactolipids.</text>
        <dbReference type="EC" id="3.2.1.22"/>
    </reaction>
</comment>
<comment type="similarity">
    <text evidence="1 6">Belongs to the glycosyl hydrolase 27 family.</text>
</comment>
<dbReference type="CDD" id="cd14792">
    <property type="entry name" value="GH27"/>
    <property type="match status" value="1"/>
</dbReference>
<dbReference type="InterPro" id="IPR013785">
    <property type="entry name" value="Aldolase_TIM"/>
</dbReference>
<sequence>MPLQSLATGLRRRCRDAAVRALVVATVAAAGLVGIQQEAPVDAPADLGRVQPMAVTSNQIAVPPAPMGWASWNTFAAKIDYNVIKAQVDAFVAAGLPEAGYKYINLDEGWWQGTRDSQGNITIDESEWPGGMSAIADYIHSKGLKAGIYTDAGKDGCGYYFPTGRPAAPGSGSEGHYEQDMLQFSKWGFDYVKVDWCGGDVEGLDAKTTYQAISDAAAKASATTGRPLTLSICNWGKQNPWNWGAGMAALWRTNTDIIFHGNSPSWDSMLANYDANVHPTGQHTGYYNDPDMLMVGLSGFTASQNRTHMNLWAVSGAPLLAGNDLSQMSAETAAILKNPEVIAVDQDPRGLQGVEVAEDTSGLQVYSKVLSGTGKRAVVLLNRTGSAQNITVRWSDLGLTDASATVRNLWTRANVGNFSGSYTTSVPAKDSVMLTVTGGTEASSSTYEAESAGNTKAGSAADATCSGCSGSTKVGNVGNGAANTLRFNGVVAGATGTKVVDIAYTNGSGATRTAVLKVNGQTPTTVAFPPTGSWSTPGTVSVEVSLAKGSTNTLTFSNPTAWTPDFDAIQVRPLPGTNGTQLVGQQSSRCADIDNNTIVNGTQAQLWDCAGGSNQSWTYTTRKELVVYGNKCLDAFQAGTTNGTKVVIWDCNGGSNQKWNVNADGTITNVNANLCLDAYNAATANGTKMVLWACNGASNQKWTRQ</sequence>
<dbReference type="PROSITE" id="PS51175">
    <property type="entry name" value="CBM6"/>
    <property type="match status" value="1"/>
</dbReference>
<evidence type="ECO:0000256" key="5">
    <source>
        <dbReference type="ARBA" id="ARBA00023295"/>
    </source>
</evidence>
<dbReference type="Pfam" id="PF22704">
    <property type="entry name" value="CBM13-like"/>
    <property type="match status" value="1"/>
</dbReference>
<dbReference type="Pfam" id="PF16499">
    <property type="entry name" value="Melibiase_2"/>
    <property type="match status" value="1"/>
</dbReference>
<dbReference type="InterPro" id="IPR005084">
    <property type="entry name" value="CBM6"/>
</dbReference>
<dbReference type="GO" id="GO:0004557">
    <property type="term" value="F:alpha-galactosidase activity"/>
    <property type="evidence" value="ECO:0007669"/>
    <property type="project" value="UniProtKB-EC"/>
</dbReference>
<dbReference type="SUPFAM" id="SSF49785">
    <property type="entry name" value="Galactose-binding domain-like"/>
    <property type="match status" value="1"/>
</dbReference>
<dbReference type="RefSeq" id="WP_119103950.1">
    <property type="nucleotide sequence ID" value="NZ_QXMJ01000177.1"/>
</dbReference>
<dbReference type="EC" id="3.2.1.22" evidence="6"/>
<dbReference type="SUPFAM" id="SSF51445">
    <property type="entry name" value="(Trans)glycosidases"/>
    <property type="match status" value="1"/>
</dbReference>
<evidence type="ECO:0000256" key="3">
    <source>
        <dbReference type="ARBA" id="ARBA00022801"/>
    </source>
</evidence>
<feature type="domain" description="CBM6" evidence="7">
    <location>
        <begin position="445"/>
        <end position="572"/>
    </location>
</feature>
<dbReference type="InterPro" id="IPR008979">
    <property type="entry name" value="Galactose-bd-like_sf"/>
</dbReference>
<dbReference type="Pfam" id="PF17801">
    <property type="entry name" value="Melibiase_C"/>
    <property type="match status" value="1"/>
</dbReference>
<gene>
    <name evidence="8" type="ORF">FGD71_031435</name>
</gene>
<dbReference type="FunFam" id="2.60.40.1180:FF:000008">
    <property type="entry name" value="Alpha-galactosidase"/>
    <property type="match status" value="1"/>
</dbReference>